<keyword evidence="12 17" id="KW-0067">ATP-binding</keyword>
<dbReference type="GO" id="GO:0004672">
    <property type="term" value="F:protein kinase activity"/>
    <property type="evidence" value="ECO:0007669"/>
    <property type="project" value="InterPro"/>
</dbReference>
<dbReference type="Gene3D" id="3.30.200.20">
    <property type="entry name" value="Phosphorylase Kinase, domain 1"/>
    <property type="match status" value="1"/>
</dbReference>
<dbReference type="SUPFAM" id="SSF49899">
    <property type="entry name" value="Concanavalin A-like lectins/glucanases"/>
    <property type="match status" value="1"/>
</dbReference>
<name>A0AAE1JY07_9FABA</name>
<dbReference type="InterPro" id="IPR017441">
    <property type="entry name" value="Protein_kinase_ATP_BS"/>
</dbReference>
<reference evidence="20" key="1">
    <citation type="submission" date="2023-10" db="EMBL/GenBank/DDBJ databases">
        <title>Chromosome-level genome of the transformable northern wattle, Acacia crassicarpa.</title>
        <authorList>
            <person name="Massaro I."/>
            <person name="Sinha N.R."/>
            <person name="Poethig S."/>
            <person name="Leichty A.R."/>
        </authorList>
    </citation>
    <scope>NUCLEOTIDE SEQUENCE</scope>
    <source>
        <strain evidence="20">Acra3RX</strain>
        <tissue evidence="20">Leaf</tissue>
    </source>
</reference>
<comment type="caution">
    <text evidence="20">The sequence shown here is derived from an EMBL/GenBank/DDBJ whole genome shotgun (WGS) entry which is preliminary data.</text>
</comment>
<dbReference type="SUPFAM" id="SSF56112">
    <property type="entry name" value="Protein kinase-like (PK-like)"/>
    <property type="match status" value="1"/>
</dbReference>
<keyword evidence="11" id="KW-0418">Kinase</keyword>
<keyword evidence="16" id="KW-0325">Glycoprotein</keyword>
<sequence length="651" mass="72307">MANTLCYSHLLLPLLFSFSTLFLFVNSLYVQKSGFASNDADILYMGSAGSLGGSVRFNLNHKYTCQVGWAIYARRVKLWDSSTGHITDFTSHHTFTIDTQGKTIYGHGLCFFLAPFGFEIPPNSATGFLGLFNTTTSLSSQSQIVHVEFDSYPNSEWGETTEHVGINYKSVVSSVSTFWNASLHSDDAADVWITYNSASKNLSVTWKYQSTQSPQENNTLSYLIDLSKALPEWVTVGFSGATGSVGELHTLLSWEFNSTLDDTEQGKNKTTLIVVLGTVLGSIVLIVGGAIVAYALLRRKKEMKSKKEEGMNLTSMNDDLERGAGPRRFSHRELAKATNSFSEDRKLGQGGFGAVYRGYFPHMDLTVAVKKISKGSRQGKREYVTEVKIISQLRHRNLVQLIGWCHEKGNFLLVYELMPNGSLDAHLSGKKPPLPWNMRHKIALGLASGVLYLHEEWQQCVVHRDIKSSNVMLDSNFNVKLGDFGLAKLVDHDLGPQTTRLAGTMGYMAPEYVSTGRASKESDVYSFGVVVLEIATGRKANDLMKHGDAEIGLIEWVWDHYGRGELTLAMDEILQKDYNEREVECLMIVGLWCAHPDKNLRPTIRQAIQVLCFEAVLPDLPSKKPVPMYHVPTPNVVSQGASLTTTLQTGR</sequence>
<dbReference type="InterPro" id="IPR001220">
    <property type="entry name" value="Legume_lectin_dom"/>
</dbReference>
<dbReference type="GO" id="GO:0005524">
    <property type="term" value="F:ATP binding"/>
    <property type="evidence" value="ECO:0007669"/>
    <property type="project" value="UniProtKB-UniRule"/>
</dbReference>
<dbReference type="FunFam" id="3.30.200.20:FF:000168">
    <property type="entry name" value="L-type lectin-domain containing receptor kinase IX.1"/>
    <property type="match status" value="1"/>
</dbReference>
<feature type="binding site" evidence="17">
    <location>
        <position position="371"/>
    </location>
    <ligand>
        <name>ATP</name>
        <dbReference type="ChEBI" id="CHEBI:30616"/>
    </ligand>
</feature>
<dbReference type="PROSITE" id="PS50011">
    <property type="entry name" value="PROTEIN_KINASE_DOM"/>
    <property type="match status" value="1"/>
</dbReference>
<gene>
    <name evidence="20" type="ORF">QN277_004435</name>
</gene>
<comment type="subcellular location">
    <subcellularLocation>
        <location evidence="1">Cell membrane</location>
        <topology evidence="1">Single-pass type I membrane protein</topology>
    </subcellularLocation>
</comment>
<dbReference type="InterPro" id="IPR050528">
    <property type="entry name" value="L-type_Lectin-RKs"/>
</dbReference>
<dbReference type="GO" id="GO:0002229">
    <property type="term" value="P:defense response to oomycetes"/>
    <property type="evidence" value="ECO:0007669"/>
    <property type="project" value="UniProtKB-ARBA"/>
</dbReference>
<feature type="transmembrane region" description="Helical" evidence="18">
    <location>
        <begin position="272"/>
        <end position="297"/>
    </location>
</feature>
<dbReference type="InterPro" id="IPR013320">
    <property type="entry name" value="ConA-like_dom_sf"/>
</dbReference>
<evidence type="ECO:0000256" key="5">
    <source>
        <dbReference type="ARBA" id="ARBA00022475"/>
    </source>
</evidence>
<dbReference type="FunFam" id="1.10.510.10:FF:000240">
    <property type="entry name" value="Lectin-domain containing receptor kinase A4.3"/>
    <property type="match status" value="1"/>
</dbReference>
<evidence type="ECO:0000256" key="4">
    <source>
        <dbReference type="ARBA" id="ARBA00010217"/>
    </source>
</evidence>
<dbReference type="CDD" id="cd06899">
    <property type="entry name" value="lectin_legume_LecRK_Arcelin_ConA"/>
    <property type="match status" value="1"/>
</dbReference>
<dbReference type="AlphaFoldDB" id="A0AAE1JY07"/>
<evidence type="ECO:0000256" key="13">
    <source>
        <dbReference type="ARBA" id="ARBA00022989"/>
    </source>
</evidence>
<dbReference type="CDD" id="cd14066">
    <property type="entry name" value="STKc_IRAK"/>
    <property type="match status" value="1"/>
</dbReference>
<dbReference type="InterPro" id="IPR000719">
    <property type="entry name" value="Prot_kinase_dom"/>
</dbReference>
<evidence type="ECO:0000256" key="14">
    <source>
        <dbReference type="ARBA" id="ARBA00023136"/>
    </source>
</evidence>
<keyword evidence="21" id="KW-1185">Reference proteome</keyword>
<dbReference type="PROSITE" id="PS00108">
    <property type="entry name" value="PROTEIN_KINASE_ST"/>
    <property type="match status" value="1"/>
</dbReference>
<evidence type="ECO:0000313" key="20">
    <source>
        <dbReference type="EMBL" id="KAK4261439.1"/>
    </source>
</evidence>
<dbReference type="GO" id="GO:0005886">
    <property type="term" value="C:plasma membrane"/>
    <property type="evidence" value="ECO:0007669"/>
    <property type="project" value="UniProtKB-SubCell"/>
</dbReference>
<dbReference type="PROSITE" id="PS00107">
    <property type="entry name" value="PROTEIN_KINASE_ATP"/>
    <property type="match status" value="1"/>
</dbReference>
<dbReference type="InterPro" id="IPR008271">
    <property type="entry name" value="Ser/Thr_kinase_AS"/>
</dbReference>
<accession>A0AAE1JY07</accession>
<keyword evidence="5" id="KW-1003">Cell membrane</keyword>
<keyword evidence="13 18" id="KW-1133">Transmembrane helix</keyword>
<dbReference type="PROSITE" id="PS00308">
    <property type="entry name" value="LECTIN_LEGUME_ALPHA"/>
    <property type="match status" value="1"/>
</dbReference>
<keyword evidence="9" id="KW-0430">Lectin</keyword>
<keyword evidence="6" id="KW-0808">Transferase</keyword>
<organism evidence="20 21">
    <name type="scientific">Acacia crassicarpa</name>
    <name type="common">northern wattle</name>
    <dbReference type="NCBI Taxonomy" id="499986"/>
    <lineage>
        <taxon>Eukaryota</taxon>
        <taxon>Viridiplantae</taxon>
        <taxon>Streptophyta</taxon>
        <taxon>Embryophyta</taxon>
        <taxon>Tracheophyta</taxon>
        <taxon>Spermatophyta</taxon>
        <taxon>Magnoliopsida</taxon>
        <taxon>eudicotyledons</taxon>
        <taxon>Gunneridae</taxon>
        <taxon>Pentapetalae</taxon>
        <taxon>rosids</taxon>
        <taxon>fabids</taxon>
        <taxon>Fabales</taxon>
        <taxon>Fabaceae</taxon>
        <taxon>Caesalpinioideae</taxon>
        <taxon>mimosoid clade</taxon>
        <taxon>Acacieae</taxon>
        <taxon>Acacia</taxon>
    </lineage>
</organism>
<dbReference type="Gene3D" id="2.60.120.200">
    <property type="match status" value="1"/>
</dbReference>
<keyword evidence="14 18" id="KW-0472">Membrane</keyword>
<evidence type="ECO:0000256" key="7">
    <source>
        <dbReference type="ARBA" id="ARBA00022692"/>
    </source>
</evidence>
<evidence type="ECO:0000256" key="8">
    <source>
        <dbReference type="ARBA" id="ARBA00022729"/>
    </source>
</evidence>
<evidence type="ECO:0000256" key="11">
    <source>
        <dbReference type="ARBA" id="ARBA00022777"/>
    </source>
</evidence>
<dbReference type="Gene3D" id="1.10.510.10">
    <property type="entry name" value="Transferase(Phosphotransferase) domain 1"/>
    <property type="match status" value="1"/>
</dbReference>
<keyword evidence="7 18" id="KW-0812">Transmembrane</keyword>
<evidence type="ECO:0000256" key="15">
    <source>
        <dbReference type="ARBA" id="ARBA00023170"/>
    </source>
</evidence>
<comment type="similarity">
    <text evidence="3">In the N-terminal section; belongs to the leguminous lectin family.</text>
</comment>
<dbReference type="Proteomes" id="UP001293593">
    <property type="component" value="Unassembled WGS sequence"/>
</dbReference>
<feature type="domain" description="Protein kinase" evidence="19">
    <location>
        <begin position="341"/>
        <end position="617"/>
    </location>
</feature>
<keyword evidence="10 17" id="KW-0547">Nucleotide-binding</keyword>
<evidence type="ECO:0000256" key="17">
    <source>
        <dbReference type="PROSITE-ProRule" id="PRU10141"/>
    </source>
</evidence>
<dbReference type="Pfam" id="PF00139">
    <property type="entry name" value="Lectin_legB"/>
    <property type="match status" value="1"/>
</dbReference>
<evidence type="ECO:0000256" key="18">
    <source>
        <dbReference type="SAM" id="Phobius"/>
    </source>
</evidence>
<evidence type="ECO:0000256" key="10">
    <source>
        <dbReference type="ARBA" id="ARBA00022741"/>
    </source>
</evidence>
<evidence type="ECO:0000313" key="21">
    <source>
        <dbReference type="Proteomes" id="UP001293593"/>
    </source>
</evidence>
<dbReference type="SMART" id="SM00220">
    <property type="entry name" value="S_TKc"/>
    <property type="match status" value="1"/>
</dbReference>
<evidence type="ECO:0000256" key="6">
    <source>
        <dbReference type="ARBA" id="ARBA00022679"/>
    </source>
</evidence>
<dbReference type="Pfam" id="PF00069">
    <property type="entry name" value="Pkinase"/>
    <property type="match status" value="1"/>
</dbReference>
<dbReference type="GO" id="GO:0030246">
    <property type="term" value="F:carbohydrate binding"/>
    <property type="evidence" value="ECO:0007669"/>
    <property type="project" value="UniProtKB-KW"/>
</dbReference>
<keyword evidence="15" id="KW-0675">Receptor</keyword>
<dbReference type="PANTHER" id="PTHR27007">
    <property type="match status" value="1"/>
</dbReference>
<comment type="similarity">
    <text evidence="4">In the C-terminal section; belongs to the protein kinase superfamily. Ser/Thr protein kinase family.</text>
</comment>
<evidence type="ECO:0000256" key="12">
    <source>
        <dbReference type="ARBA" id="ARBA00022840"/>
    </source>
</evidence>
<keyword evidence="8" id="KW-0732">Signal</keyword>
<dbReference type="InterPro" id="IPR011009">
    <property type="entry name" value="Kinase-like_dom_sf"/>
</dbReference>
<dbReference type="EMBL" id="JAWXYG010000010">
    <property type="protein sequence ID" value="KAK4261439.1"/>
    <property type="molecule type" value="Genomic_DNA"/>
</dbReference>
<dbReference type="InterPro" id="IPR000985">
    <property type="entry name" value="Lectin_LegA_CS"/>
</dbReference>
<evidence type="ECO:0000256" key="2">
    <source>
        <dbReference type="ARBA" id="ARBA00007606"/>
    </source>
</evidence>
<proteinExistence type="inferred from homology"/>
<evidence type="ECO:0000256" key="3">
    <source>
        <dbReference type="ARBA" id="ARBA00008536"/>
    </source>
</evidence>
<protein>
    <recommendedName>
        <fullName evidence="19">Protein kinase domain-containing protein</fullName>
    </recommendedName>
</protein>
<comment type="similarity">
    <text evidence="2">Belongs to the leguminous lectin family.</text>
</comment>
<evidence type="ECO:0000259" key="19">
    <source>
        <dbReference type="PROSITE" id="PS50011"/>
    </source>
</evidence>
<evidence type="ECO:0000256" key="1">
    <source>
        <dbReference type="ARBA" id="ARBA00004251"/>
    </source>
</evidence>
<evidence type="ECO:0000256" key="16">
    <source>
        <dbReference type="ARBA" id="ARBA00023180"/>
    </source>
</evidence>
<evidence type="ECO:0000256" key="9">
    <source>
        <dbReference type="ARBA" id="ARBA00022734"/>
    </source>
</evidence>